<evidence type="ECO:0000256" key="1">
    <source>
        <dbReference type="SAM" id="Phobius"/>
    </source>
</evidence>
<feature type="transmembrane region" description="Helical" evidence="1">
    <location>
        <begin position="187"/>
        <end position="207"/>
    </location>
</feature>
<keyword evidence="1" id="KW-0812">Transmembrane</keyword>
<evidence type="ECO:0000313" key="3">
    <source>
        <dbReference type="Proteomes" id="UP000322634"/>
    </source>
</evidence>
<keyword evidence="1" id="KW-1133">Transmembrane helix</keyword>
<dbReference type="OrthoDB" id="3405014at2"/>
<organism evidence="2 3">
    <name type="scientific">Actinomadura syzygii</name>
    <dbReference type="NCBI Taxonomy" id="1427538"/>
    <lineage>
        <taxon>Bacteria</taxon>
        <taxon>Bacillati</taxon>
        <taxon>Actinomycetota</taxon>
        <taxon>Actinomycetes</taxon>
        <taxon>Streptosporangiales</taxon>
        <taxon>Thermomonosporaceae</taxon>
        <taxon>Actinomadura</taxon>
    </lineage>
</organism>
<gene>
    <name evidence="2" type="ORF">FXF65_12100</name>
</gene>
<protein>
    <submittedName>
        <fullName evidence="2">Uncharacterized protein</fullName>
    </submittedName>
</protein>
<keyword evidence="1" id="KW-0472">Membrane</keyword>
<dbReference type="AlphaFoldDB" id="A0A5D0UE51"/>
<comment type="caution">
    <text evidence="2">The sequence shown here is derived from an EMBL/GenBank/DDBJ whole genome shotgun (WGS) entry which is preliminary data.</text>
</comment>
<feature type="transmembrane region" description="Helical" evidence="1">
    <location>
        <begin position="121"/>
        <end position="138"/>
    </location>
</feature>
<feature type="transmembrane region" description="Helical" evidence="1">
    <location>
        <begin position="50"/>
        <end position="68"/>
    </location>
</feature>
<accession>A0A5D0UE51</accession>
<sequence>MAFSTVAHSGDFASEGFGGGPIALTLLVLLVALAVLLPLRAWRPAAFGRLRWWVLGIMGGGLLAALIADPVEMLKMLVLMVFLTIIAWPVVALGAVATGVMAVRSGLRPGRAAARATWTRLVWTWLLALVALYGYGVMSTKAMWGKDPGDACRFTGTGTRPDGSLSMLPLSDTTCGADSVPGFVNPLLALLTILLVVCTIGAVASRLQPEKAH</sequence>
<feature type="transmembrane region" description="Helical" evidence="1">
    <location>
        <begin position="74"/>
        <end position="100"/>
    </location>
</feature>
<dbReference type="RefSeq" id="WP_148349851.1">
    <property type="nucleotide sequence ID" value="NZ_JBHSBF010000009.1"/>
</dbReference>
<keyword evidence="3" id="KW-1185">Reference proteome</keyword>
<proteinExistence type="predicted"/>
<reference evidence="2 3" key="1">
    <citation type="submission" date="2019-08" db="EMBL/GenBank/DDBJ databases">
        <title>Actinomadura sp. nov. CYP1-5 isolated from mountain soil.</title>
        <authorList>
            <person name="Songsumanus A."/>
            <person name="Kuncharoen N."/>
            <person name="Kudo T."/>
            <person name="Yuki M."/>
            <person name="Igarashi Y."/>
            <person name="Tanasupawat S."/>
        </authorList>
    </citation>
    <scope>NUCLEOTIDE SEQUENCE [LARGE SCALE GENOMIC DNA]</scope>
    <source>
        <strain evidence="2 3">GKU157</strain>
    </source>
</reference>
<evidence type="ECO:0000313" key="2">
    <source>
        <dbReference type="EMBL" id="TYC16056.1"/>
    </source>
</evidence>
<feature type="transmembrane region" description="Helical" evidence="1">
    <location>
        <begin position="20"/>
        <end position="38"/>
    </location>
</feature>
<dbReference type="Proteomes" id="UP000322634">
    <property type="component" value="Unassembled WGS sequence"/>
</dbReference>
<name>A0A5D0UE51_9ACTN</name>
<dbReference type="EMBL" id="VSFF01000004">
    <property type="protein sequence ID" value="TYC16056.1"/>
    <property type="molecule type" value="Genomic_DNA"/>
</dbReference>